<comment type="caution">
    <text evidence="2">The sequence shown here is derived from an EMBL/GenBank/DDBJ whole genome shotgun (WGS) entry which is preliminary data.</text>
</comment>
<evidence type="ECO:0000313" key="3">
    <source>
        <dbReference type="Proteomes" id="UP001232063"/>
    </source>
</evidence>
<protein>
    <recommendedName>
        <fullName evidence="4">General secretion pathway protein</fullName>
    </recommendedName>
</protein>
<reference evidence="2" key="1">
    <citation type="submission" date="2023-05" db="EMBL/GenBank/DDBJ databases">
        <authorList>
            <person name="Zhang X."/>
        </authorList>
    </citation>
    <scope>NUCLEOTIDE SEQUENCE</scope>
    <source>
        <strain evidence="2">BD1B2-1</strain>
    </source>
</reference>
<dbReference type="EMBL" id="JASJOU010000003">
    <property type="protein sequence ID" value="MDJ1501251.1"/>
    <property type="molecule type" value="Genomic_DNA"/>
</dbReference>
<evidence type="ECO:0008006" key="4">
    <source>
        <dbReference type="Google" id="ProtNLM"/>
    </source>
</evidence>
<keyword evidence="3" id="KW-1185">Reference proteome</keyword>
<evidence type="ECO:0000313" key="2">
    <source>
        <dbReference type="EMBL" id="MDJ1501251.1"/>
    </source>
</evidence>
<proteinExistence type="predicted"/>
<keyword evidence="1" id="KW-0812">Transmembrane</keyword>
<keyword evidence="1" id="KW-1133">Transmembrane helix</keyword>
<sequence>MFENLLNWKSFSYQKRYRLLWFVVVIFLWIAYTIAISPTIEAYQHYQDLARKAAQGSSAPDQLARLHQEMQRANAYMVSEGADSNRTDPLLAGLTPLCRKYGVRIDALLPAKEEQKNNHIIVTRSVRLQGDYLSLVQIVHRLEYELETGRLASVQFSVQEDIFHQKRTLYAECFLQQMYERKKSVSEETH</sequence>
<keyword evidence="1" id="KW-0472">Membrane</keyword>
<feature type="transmembrane region" description="Helical" evidence="1">
    <location>
        <begin position="20"/>
        <end position="43"/>
    </location>
</feature>
<organism evidence="2 3">
    <name type="scientific">Xanthocytophaga agilis</name>
    <dbReference type="NCBI Taxonomy" id="3048010"/>
    <lineage>
        <taxon>Bacteria</taxon>
        <taxon>Pseudomonadati</taxon>
        <taxon>Bacteroidota</taxon>
        <taxon>Cytophagia</taxon>
        <taxon>Cytophagales</taxon>
        <taxon>Rhodocytophagaceae</taxon>
        <taxon>Xanthocytophaga</taxon>
    </lineage>
</organism>
<evidence type="ECO:0000256" key="1">
    <source>
        <dbReference type="SAM" id="Phobius"/>
    </source>
</evidence>
<dbReference type="Proteomes" id="UP001232063">
    <property type="component" value="Unassembled WGS sequence"/>
</dbReference>
<gene>
    <name evidence="2" type="ORF">QNI22_11360</name>
</gene>
<accession>A0AAE3R004</accession>
<dbReference type="AlphaFoldDB" id="A0AAE3R004"/>
<dbReference type="RefSeq" id="WP_314510743.1">
    <property type="nucleotide sequence ID" value="NZ_JASJOU010000003.1"/>
</dbReference>
<name>A0AAE3R004_9BACT</name>